<feature type="region of interest" description="Disordered" evidence="1">
    <location>
        <begin position="1"/>
        <end position="110"/>
    </location>
</feature>
<feature type="compositionally biased region" description="Basic residues" evidence="1">
    <location>
        <begin position="231"/>
        <end position="247"/>
    </location>
</feature>
<evidence type="ECO:0000256" key="1">
    <source>
        <dbReference type="SAM" id="MobiDB-lite"/>
    </source>
</evidence>
<dbReference type="AlphaFoldDB" id="A0AAX6T9B7"/>
<reference evidence="3" key="1">
    <citation type="submission" date="2025-08" db="UniProtKB">
        <authorList>
            <consortium name="RefSeq"/>
        </authorList>
    </citation>
    <scope>IDENTIFICATION</scope>
</reference>
<proteinExistence type="predicted"/>
<feature type="region of interest" description="Disordered" evidence="1">
    <location>
        <begin position="220"/>
        <end position="340"/>
    </location>
</feature>
<protein>
    <submittedName>
        <fullName evidence="3">Uncharacterized protein LOC110350079</fullName>
    </submittedName>
</protein>
<organism evidence="2 3">
    <name type="scientific">Heterocephalus glaber</name>
    <name type="common">Naked mole rat</name>
    <dbReference type="NCBI Taxonomy" id="10181"/>
    <lineage>
        <taxon>Eukaryota</taxon>
        <taxon>Metazoa</taxon>
        <taxon>Chordata</taxon>
        <taxon>Craniata</taxon>
        <taxon>Vertebrata</taxon>
        <taxon>Euteleostomi</taxon>
        <taxon>Mammalia</taxon>
        <taxon>Eutheria</taxon>
        <taxon>Euarchontoglires</taxon>
        <taxon>Glires</taxon>
        <taxon>Rodentia</taxon>
        <taxon>Hystricomorpha</taxon>
        <taxon>Bathyergidae</taxon>
        <taxon>Heterocephalus</taxon>
    </lineage>
</organism>
<dbReference type="RefSeq" id="XP_021117038.1">
    <property type="nucleotide sequence ID" value="XM_021261379.1"/>
</dbReference>
<gene>
    <name evidence="3" type="primary">LOC110350079</name>
</gene>
<dbReference type="Proteomes" id="UP000694906">
    <property type="component" value="Unplaced"/>
</dbReference>
<name>A0AAX6T9B7_HETGA</name>
<keyword evidence="2" id="KW-1185">Reference proteome</keyword>
<sequence>MVPDDNTGLKLRLLSRARPVTDQQPLRSARRSPNPRAQVDSAGPRPALSAGPTPPRLPGRSPVPTAGAGRERVQNHRHPGRLPPERSELSTRPAGIYLGESASESKRRPRPLWRKTIIRAERGGGYGSSSVSSVRGTCRAGGRPAEKTNRCFFFLLLLLLPHRNTHKHPTRGPSYRGGIATGPGTNPPVGGGVPPCGLVVSEQNADRKCSCRNDSLRRRQTLTTTPSSPLHFRHRRRRCRCRRRHSGSRLGRAAPYRTRAGPGRRSRDSSSHSTASSRRPRRVDFAERRLRRDSKAGSPRAFFSSRPTAAGPEFGGGRVREGPQAQGASLAADGGGRRPRSAPLLAVISFRELGFGPPRRGR</sequence>
<evidence type="ECO:0000313" key="3">
    <source>
        <dbReference type="RefSeq" id="XP_021117038.1"/>
    </source>
</evidence>
<dbReference type="GeneID" id="110350079"/>
<accession>A0AAX6T9B7</accession>
<evidence type="ECO:0000313" key="2">
    <source>
        <dbReference type="Proteomes" id="UP000694906"/>
    </source>
</evidence>
<feature type="compositionally biased region" description="Basic and acidic residues" evidence="1">
    <location>
        <begin position="282"/>
        <end position="295"/>
    </location>
</feature>